<organism evidence="2 3">
    <name type="scientific">Oryza meyeriana var. granulata</name>
    <dbReference type="NCBI Taxonomy" id="110450"/>
    <lineage>
        <taxon>Eukaryota</taxon>
        <taxon>Viridiplantae</taxon>
        <taxon>Streptophyta</taxon>
        <taxon>Embryophyta</taxon>
        <taxon>Tracheophyta</taxon>
        <taxon>Spermatophyta</taxon>
        <taxon>Magnoliopsida</taxon>
        <taxon>Liliopsida</taxon>
        <taxon>Poales</taxon>
        <taxon>Poaceae</taxon>
        <taxon>BOP clade</taxon>
        <taxon>Oryzoideae</taxon>
        <taxon>Oryzeae</taxon>
        <taxon>Oryzinae</taxon>
        <taxon>Oryza</taxon>
        <taxon>Oryza meyeriana</taxon>
    </lineage>
</organism>
<comment type="caution">
    <text evidence="2">The sequence shown here is derived from an EMBL/GenBank/DDBJ whole genome shotgun (WGS) entry which is preliminary data.</text>
</comment>
<accession>A0A6G1BLG1</accession>
<dbReference type="Proteomes" id="UP000479710">
    <property type="component" value="Unassembled WGS sequence"/>
</dbReference>
<feature type="region of interest" description="Disordered" evidence="1">
    <location>
        <begin position="1"/>
        <end position="35"/>
    </location>
</feature>
<evidence type="ECO:0000256" key="1">
    <source>
        <dbReference type="SAM" id="MobiDB-lite"/>
    </source>
</evidence>
<proteinExistence type="predicted"/>
<dbReference type="AlphaFoldDB" id="A0A6G1BLG1"/>
<sequence length="54" mass="5687">YAKLTRKQRLSVGGGGGRRGAGVNKEAEVRGARRRLSMRCGESTVAVVDKARGG</sequence>
<evidence type="ECO:0000313" key="3">
    <source>
        <dbReference type="Proteomes" id="UP000479710"/>
    </source>
</evidence>
<evidence type="ECO:0000313" key="2">
    <source>
        <dbReference type="EMBL" id="KAF0888760.1"/>
    </source>
</evidence>
<reference evidence="2 3" key="1">
    <citation type="submission" date="2019-11" db="EMBL/GenBank/DDBJ databases">
        <title>Whole genome sequence of Oryza granulata.</title>
        <authorList>
            <person name="Li W."/>
        </authorList>
    </citation>
    <scope>NUCLEOTIDE SEQUENCE [LARGE SCALE GENOMIC DNA]</scope>
    <source>
        <strain evidence="3">cv. Menghai</strain>
        <tissue evidence="2">Leaf</tissue>
    </source>
</reference>
<name>A0A6G1BLG1_9ORYZ</name>
<protein>
    <submittedName>
        <fullName evidence="2">Uncharacterized protein</fullName>
    </submittedName>
</protein>
<keyword evidence="3" id="KW-1185">Reference proteome</keyword>
<gene>
    <name evidence="2" type="ORF">E2562_017609</name>
</gene>
<dbReference type="EMBL" id="SPHZ02000012">
    <property type="protein sequence ID" value="KAF0888760.1"/>
    <property type="molecule type" value="Genomic_DNA"/>
</dbReference>
<feature type="non-terminal residue" evidence="2">
    <location>
        <position position="1"/>
    </location>
</feature>